<reference evidence="2" key="2">
    <citation type="journal article" date="2015" name="Data Brief">
        <title>Shoot transcriptome of the giant reed, Arundo donax.</title>
        <authorList>
            <person name="Barrero R.A."/>
            <person name="Guerrero F.D."/>
            <person name="Moolhuijzen P."/>
            <person name="Goolsby J.A."/>
            <person name="Tidwell J."/>
            <person name="Bellgard S.E."/>
            <person name="Bellgard M.I."/>
        </authorList>
    </citation>
    <scope>NUCLEOTIDE SEQUENCE</scope>
    <source>
        <tissue evidence="2">Shoot tissue taken approximately 20 cm above the soil surface</tissue>
    </source>
</reference>
<evidence type="ECO:0000313" key="2">
    <source>
        <dbReference type="EMBL" id="JAE21379.1"/>
    </source>
</evidence>
<feature type="transmembrane region" description="Helical" evidence="1">
    <location>
        <begin position="32"/>
        <end position="53"/>
    </location>
</feature>
<sequence length="98" mass="11236">MMRRSSFCVLMMMMLSCLQKVIMLLVTIPLHFFMSLIFATTVMVLTTLTGSSFSSLRMHIKRNLSDALNSWSMDDGLQSFLCCSIYYLPVTISRTIYV</sequence>
<reference evidence="2" key="1">
    <citation type="submission" date="2014-09" db="EMBL/GenBank/DDBJ databases">
        <authorList>
            <person name="Magalhaes I.L.F."/>
            <person name="Oliveira U."/>
            <person name="Santos F.R."/>
            <person name="Vidigal T.H.D.A."/>
            <person name="Brescovit A.D."/>
            <person name="Santos A.J."/>
        </authorList>
    </citation>
    <scope>NUCLEOTIDE SEQUENCE</scope>
    <source>
        <tissue evidence="2">Shoot tissue taken approximately 20 cm above the soil surface</tissue>
    </source>
</reference>
<dbReference type="PROSITE" id="PS51257">
    <property type="entry name" value="PROKAR_LIPOPROTEIN"/>
    <property type="match status" value="1"/>
</dbReference>
<keyword evidence="1" id="KW-0472">Membrane</keyword>
<keyword evidence="1" id="KW-1133">Transmembrane helix</keyword>
<accession>A0A0A9GD48</accession>
<feature type="transmembrane region" description="Helical" evidence="1">
    <location>
        <begin position="7"/>
        <end position="26"/>
    </location>
</feature>
<keyword evidence="1" id="KW-0812">Transmembrane</keyword>
<protein>
    <submittedName>
        <fullName evidence="2">Uncharacterized protein</fullName>
    </submittedName>
</protein>
<dbReference type="AlphaFoldDB" id="A0A0A9GD48"/>
<evidence type="ECO:0000256" key="1">
    <source>
        <dbReference type="SAM" id="Phobius"/>
    </source>
</evidence>
<organism evidence="2">
    <name type="scientific">Arundo donax</name>
    <name type="common">Giant reed</name>
    <name type="synonym">Donax arundinaceus</name>
    <dbReference type="NCBI Taxonomy" id="35708"/>
    <lineage>
        <taxon>Eukaryota</taxon>
        <taxon>Viridiplantae</taxon>
        <taxon>Streptophyta</taxon>
        <taxon>Embryophyta</taxon>
        <taxon>Tracheophyta</taxon>
        <taxon>Spermatophyta</taxon>
        <taxon>Magnoliopsida</taxon>
        <taxon>Liliopsida</taxon>
        <taxon>Poales</taxon>
        <taxon>Poaceae</taxon>
        <taxon>PACMAD clade</taxon>
        <taxon>Arundinoideae</taxon>
        <taxon>Arundineae</taxon>
        <taxon>Arundo</taxon>
    </lineage>
</organism>
<proteinExistence type="predicted"/>
<name>A0A0A9GD48_ARUDO</name>
<dbReference type="EMBL" id="GBRH01176517">
    <property type="protein sequence ID" value="JAE21379.1"/>
    <property type="molecule type" value="Transcribed_RNA"/>
</dbReference>